<dbReference type="EMBL" id="PYDT01000011">
    <property type="protein sequence ID" value="THU45163.1"/>
    <property type="molecule type" value="Genomic_DNA"/>
</dbReference>
<feature type="region of interest" description="Disordered" evidence="1">
    <location>
        <begin position="44"/>
        <end position="82"/>
    </location>
</feature>
<keyword evidence="2" id="KW-0812">Transmembrane</keyword>
<keyword evidence="4" id="KW-1185">Reference proteome</keyword>
<protein>
    <recommendedName>
        <fullName evidence="5">Mon2/Sec7/BIG1-like dimerisation and cyclophilin-binding domain-containing protein</fullName>
    </recommendedName>
</protein>
<organism evidence="3 4">
    <name type="scientific">Musa balbisiana</name>
    <name type="common">Banana</name>
    <dbReference type="NCBI Taxonomy" id="52838"/>
    <lineage>
        <taxon>Eukaryota</taxon>
        <taxon>Viridiplantae</taxon>
        <taxon>Streptophyta</taxon>
        <taxon>Embryophyta</taxon>
        <taxon>Tracheophyta</taxon>
        <taxon>Spermatophyta</taxon>
        <taxon>Magnoliopsida</taxon>
        <taxon>Liliopsida</taxon>
        <taxon>Zingiberales</taxon>
        <taxon>Musaceae</taxon>
        <taxon>Musa</taxon>
    </lineage>
</organism>
<name>A0A4S8IAS7_MUSBA</name>
<reference evidence="3 4" key="1">
    <citation type="journal article" date="2019" name="Nat. Plants">
        <title>Genome sequencing of Musa balbisiana reveals subgenome evolution and function divergence in polyploid bananas.</title>
        <authorList>
            <person name="Yao X."/>
        </authorList>
    </citation>
    <scope>NUCLEOTIDE SEQUENCE [LARGE SCALE GENOMIC DNA]</scope>
    <source>
        <strain evidence="4">cv. DH-PKW</strain>
        <tissue evidence="3">Leaves</tissue>
    </source>
</reference>
<feature type="compositionally biased region" description="Basic and acidic residues" evidence="1">
    <location>
        <begin position="44"/>
        <end position="53"/>
    </location>
</feature>
<dbReference type="AlphaFoldDB" id="A0A4S8IAS7"/>
<evidence type="ECO:0000256" key="1">
    <source>
        <dbReference type="SAM" id="MobiDB-lite"/>
    </source>
</evidence>
<evidence type="ECO:0000256" key="2">
    <source>
        <dbReference type="SAM" id="Phobius"/>
    </source>
</evidence>
<gene>
    <name evidence="3" type="ORF">C4D60_Mb02t14980</name>
</gene>
<comment type="caution">
    <text evidence="3">The sequence shown here is derived from an EMBL/GenBank/DDBJ whole genome shotgun (WGS) entry which is preliminary data.</text>
</comment>
<evidence type="ECO:0000313" key="3">
    <source>
        <dbReference type="EMBL" id="THU45163.1"/>
    </source>
</evidence>
<feature type="compositionally biased region" description="Basic and acidic residues" evidence="1">
    <location>
        <begin position="62"/>
        <end position="82"/>
    </location>
</feature>
<feature type="transmembrane region" description="Helical" evidence="2">
    <location>
        <begin position="186"/>
        <end position="209"/>
    </location>
</feature>
<keyword evidence="2" id="KW-0472">Membrane</keyword>
<dbReference type="Proteomes" id="UP000317650">
    <property type="component" value="Chromosome 2"/>
</dbReference>
<evidence type="ECO:0008006" key="5">
    <source>
        <dbReference type="Google" id="ProtNLM"/>
    </source>
</evidence>
<keyword evidence="2" id="KW-1133">Transmembrane helix</keyword>
<sequence length="302" mass="33502">MAGAAAAGFIIRSLEAMLKECAGKKYPALQSSVQTCLDNMKETKQELTSDEHNNAATLAGNERSDGDLSAKEGEAPASDAEKDVVTVRKSQETSEPIIAALANAGHTLDAAQAELVLKPLRLAFETKNIKLLEPALDCLHLHHWCRCCFAVAYDTAALSSQTLALFSHKMALPRCRHCRFCFDDAIASPLLFSFSSFFSFFFLHFFLFFPLTSSSVPPPPLPLVPLFLTRQTTSMHRCFSQQYHQQGSEDGTKLIHCPNAGIVFVRQDNEMVFVIQIKVCDFELYHLVLDIAPYQTIWGCFA</sequence>
<accession>A0A4S8IAS7</accession>
<evidence type="ECO:0000313" key="4">
    <source>
        <dbReference type="Proteomes" id="UP000317650"/>
    </source>
</evidence>
<dbReference type="STRING" id="52838.A0A4S8IAS7"/>
<proteinExistence type="predicted"/>